<dbReference type="InterPro" id="IPR041679">
    <property type="entry name" value="DNA2/NAM7-like_C"/>
</dbReference>
<comment type="caution">
    <text evidence="8">The sequence shown here is derived from an EMBL/GenBank/DDBJ whole genome shotgun (WGS) entry which is preliminary data.</text>
</comment>
<dbReference type="Pfam" id="PF13087">
    <property type="entry name" value="AAA_12"/>
    <property type="match status" value="1"/>
</dbReference>
<organism evidence="8 9">
    <name type="scientific">Coemansia javaensis</name>
    <dbReference type="NCBI Taxonomy" id="2761396"/>
    <lineage>
        <taxon>Eukaryota</taxon>
        <taxon>Fungi</taxon>
        <taxon>Fungi incertae sedis</taxon>
        <taxon>Zoopagomycota</taxon>
        <taxon>Kickxellomycotina</taxon>
        <taxon>Kickxellomycetes</taxon>
        <taxon>Kickxellales</taxon>
        <taxon>Kickxellaceae</taxon>
        <taxon>Coemansia</taxon>
    </lineage>
</organism>
<dbReference type="InterPro" id="IPR041677">
    <property type="entry name" value="DNA2/NAM7_AAA_11"/>
</dbReference>
<proteinExistence type="inferred from homology"/>
<dbReference type="GO" id="GO:0016787">
    <property type="term" value="F:hydrolase activity"/>
    <property type="evidence" value="ECO:0007669"/>
    <property type="project" value="UniProtKB-KW"/>
</dbReference>
<dbReference type="Pfam" id="PF13086">
    <property type="entry name" value="AAA_11"/>
    <property type="match status" value="1"/>
</dbReference>
<evidence type="ECO:0000259" key="7">
    <source>
        <dbReference type="Pfam" id="PF13087"/>
    </source>
</evidence>
<dbReference type="GO" id="GO:0003677">
    <property type="term" value="F:DNA binding"/>
    <property type="evidence" value="ECO:0007669"/>
    <property type="project" value="UniProtKB-KW"/>
</dbReference>
<evidence type="ECO:0000313" key="8">
    <source>
        <dbReference type="EMBL" id="KAJ2785863.1"/>
    </source>
</evidence>
<keyword evidence="8" id="KW-0413">Isomerase</keyword>
<dbReference type="Gene3D" id="3.40.50.300">
    <property type="entry name" value="P-loop containing nucleotide triphosphate hydrolases"/>
    <property type="match status" value="3"/>
</dbReference>
<reference evidence="8" key="1">
    <citation type="submission" date="2022-07" db="EMBL/GenBank/DDBJ databases">
        <title>Phylogenomic reconstructions and comparative analyses of Kickxellomycotina fungi.</title>
        <authorList>
            <person name="Reynolds N.K."/>
            <person name="Stajich J.E."/>
            <person name="Barry K."/>
            <person name="Grigoriev I.V."/>
            <person name="Crous P."/>
            <person name="Smith M.E."/>
        </authorList>
    </citation>
    <scope>NUCLEOTIDE SEQUENCE</scope>
    <source>
        <strain evidence="8">NBRC 105414</strain>
    </source>
</reference>
<evidence type="ECO:0000256" key="2">
    <source>
        <dbReference type="ARBA" id="ARBA00022741"/>
    </source>
</evidence>
<dbReference type="AlphaFoldDB" id="A0A9W8HGQ1"/>
<keyword evidence="2" id="KW-0547">Nucleotide-binding</keyword>
<dbReference type="GO" id="GO:0005524">
    <property type="term" value="F:ATP binding"/>
    <property type="evidence" value="ECO:0007669"/>
    <property type="project" value="UniProtKB-KW"/>
</dbReference>
<dbReference type="OrthoDB" id="6513042at2759"/>
<dbReference type="PANTHER" id="PTHR43788:SF8">
    <property type="entry name" value="DNA-BINDING PROTEIN SMUBP-2"/>
    <property type="match status" value="1"/>
</dbReference>
<evidence type="ECO:0000256" key="5">
    <source>
        <dbReference type="ARBA" id="ARBA00022840"/>
    </source>
</evidence>
<comment type="similarity">
    <text evidence="1">Belongs to the DNA2/NAM7 helicase family.</text>
</comment>
<dbReference type="Gene3D" id="2.40.30.270">
    <property type="match status" value="1"/>
</dbReference>
<keyword evidence="5" id="KW-0067">ATP-binding</keyword>
<keyword evidence="8" id="KW-0238">DNA-binding</keyword>
<dbReference type="PANTHER" id="PTHR43788">
    <property type="entry name" value="DNA2/NAM7 HELICASE FAMILY MEMBER"/>
    <property type="match status" value="1"/>
</dbReference>
<keyword evidence="9" id="KW-1185">Reference proteome</keyword>
<evidence type="ECO:0000256" key="3">
    <source>
        <dbReference type="ARBA" id="ARBA00022801"/>
    </source>
</evidence>
<dbReference type="GO" id="GO:0043139">
    <property type="term" value="F:5'-3' DNA helicase activity"/>
    <property type="evidence" value="ECO:0007669"/>
    <property type="project" value="TreeGrafter"/>
</dbReference>
<feature type="domain" description="DNA2/NAM7 helicase-like C-terminal" evidence="7">
    <location>
        <begin position="369"/>
        <end position="575"/>
    </location>
</feature>
<feature type="domain" description="DNA2/NAM7 helicase helicase" evidence="6">
    <location>
        <begin position="186"/>
        <end position="280"/>
    </location>
</feature>
<sequence>MKSKLVKFVEQMTAIIDNEVIEAAKLGTSLTSSSFKELEDAGYALSNLINDTSAPAANNKSRLPDNMLAAGSTVELLRGYQTQFLHGYKARFLEVLAKNYETLSRGTVKSITTTSVVVVFGKGMLLPQLTTCSIRVTPSTIMFDRMRSALIDMPRTSLCGVLFGGRPPRFDWSATIGEGKILNETLNESQRAAVNLALAAKDIAVIHGPPGTGKTRVLVEAIRQLVASKKRVLACGPSNTSVDCIAGGLIDAGEKRILRFGSPAMICAKVLPYSYEERHRPAITKETIVLSTLSGAGSRELQCESFDVAVIDESTQSLEVECWIAAVKADKVVLAGDPHQLPPVLVSPANEKYTRCTTTAGGSGTGVGVTMFERAQEAVGGQAVHMLNVQYRMNTKIMIPSSKALYGDRLVADDSVAAHLLCDLPDVSRTPDTTAPLVFIDTSGADMAESLWSVRASKPKGQGRAIGESKSKLNKGEATVVVAHIERLIQAGVRGKDIGVISPYKGQTRYLQQVCRPFLVEVQSVDGFQGGEKEAIILSLVRSNMDRGIGFLRDYRRINVAITRARRHLCVVGDSWTLSSGRSFVGAVVEYLKEKADVRAP</sequence>
<evidence type="ECO:0000313" key="9">
    <source>
        <dbReference type="Proteomes" id="UP001140217"/>
    </source>
</evidence>
<dbReference type="InterPro" id="IPR050534">
    <property type="entry name" value="Coronavir_polyprotein_1ab"/>
</dbReference>
<dbReference type="Proteomes" id="UP001140217">
    <property type="component" value="Unassembled WGS sequence"/>
</dbReference>
<evidence type="ECO:0000259" key="6">
    <source>
        <dbReference type="Pfam" id="PF13086"/>
    </source>
</evidence>
<protein>
    <submittedName>
        <fullName evidence="8">DNA-binding protein SMUBP-2</fullName>
        <ecNumber evidence="8">5.6.1.8</ecNumber>
    </submittedName>
</protein>
<dbReference type="EC" id="5.6.1.8" evidence="8"/>
<dbReference type="InterPro" id="IPR027417">
    <property type="entry name" value="P-loop_NTPase"/>
</dbReference>
<keyword evidence="4" id="KW-0347">Helicase</keyword>
<accession>A0A9W8HGQ1</accession>
<gene>
    <name evidence="8" type="primary">IGHMBP2</name>
    <name evidence="8" type="ORF">H4R18_000252</name>
</gene>
<keyword evidence="3" id="KW-0378">Hydrolase</keyword>
<name>A0A9W8HGQ1_9FUNG</name>
<evidence type="ECO:0000256" key="4">
    <source>
        <dbReference type="ARBA" id="ARBA00022806"/>
    </source>
</evidence>
<dbReference type="SUPFAM" id="SSF52540">
    <property type="entry name" value="P-loop containing nucleoside triphosphate hydrolases"/>
    <property type="match status" value="1"/>
</dbReference>
<dbReference type="GO" id="GO:0000146">
    <property type="term" value="F:microfilament motor activity"/>
    <property type="evidence" value="ECO:0007669"/>
    <property type="project" value="UniProtKB-EC"/>
</dbReference>
<dbReference type="InterPro" id="IPR047187">
    <property type="entry name" value="SF1_C_Upf1"/>
</dbReference>
<dbReference type="EMBL" id="JANBUL010000006">
    <property type="protein sequence ID" value="KAJ2785863.1"/>
    <property type="molecule type" value="Genomic_DNA"/>
</dbReference>
<evidence type="ECO:0000256" key="1">
    <source>
        <dbReference type="ARBA" id="ARBA00007913"/>
    </source>
</evidence>
<dbReference type="CDD" id="cd18808">
    <property type="entry name" value="SF1_C_Upf1"/>
    <property type="match status" value="1"/>
</dbReference>